<reference evidence="1 2" key="1">
    <citation type="journal article" date="2019" name="Commun. Biol.">
        <title>The bagworm genome reveals a unique fibroin gene that provides high tensile strength.</title>
        <authorList>
            <person name="Kono N."/>
            <person name="Nakamura H."/>
            <person name="Ohtoshi R."/>
            <person name="Tomita M."/>
            <person name="Numata K."/>
            <person name="Arakawa K."/>
        </authorList>
    </citation>
    <scope>NUCLEOTIDE SEQUENCE [LARGE SCALE GENOMIC DNA]</scope>
</reference>
<gene>
    <name evidence="1" type="ORF">EVAR_18297_1</name>
</gene>
<dbReference type="AlphaFoldDB" id="A0A4C1V9T5"/>
<sequence>MTLRRLIGWYPMAFPAVKELVQQDCHLHPPPFSISHETLSYPTAFSNFIPFIHSINIVICNCIFTCKNACEIILSEAVELSKTDPSILIDLALIRANEDAATSTVAATSKCSTSTSTSAPRSHPTLRVSNRRRSCSIRLARSFWLCEEMQHLCVYFVICTMRSAFENHGTLFLLLLNSRHRRTKSVVVPQNIDAVPKLRSSLQDRKIVKLHVAR</sequence>
<proteinExistence type="predicted"/>
<name>A0A4C1V9T5_EUMVA</name>
<accession>A0A4C1V9T5</accession>
<evidence type="ECO:0000313" key="1">
    <source>
        <dbReference type="EMBL" id="GBP35172.1"/>
    </source>
</evidence>
<dbReference type="Proteomes" id="UP000299102">
    <property type="component" value="Unassembled WGS sequence"/>
</dbReference>
<organism evidence="1 2">
    <name type="scientific">Eumeta variegata</name>
    <name type="common">Bagworm moth</name>
    <name type="synonym">Eumeta japonica</name>
    <dbReference type="NCBI Taxonomy" id="151549"/>
    <lineage>
        <taxon>Eukaryota</taxon>
        <taxon>Metazoa</taxon>
        <taxon>Ecdysozoa</taxon>
        <taxon>Arthropoda</taxon>
        <taxon>Hexapoda</taxon>
        <taxon>Insecta</taxon>
        <taxon>Pterygota</taxon>
        <taxon>Neoptera</taxon>
        <taxon>Endopterygota</taxon>
        <taxon>Lepidoptera</taxon>
        <taxon>Glossata</taxon>
        <taxon>Ditrysia</taxon>
        <taxon>Tineoidea</taxon>
        <taxon>Psychidae</taxon>
        <taxon>Oiketicinae</taxon>
        <taxon>Eumeta</taxon>
    </lineage>
</organism>
<comment type="caution">
    <text evidence="1">The sequence shown here is derived from an EMBL/GenBank/DDBJ whole genome shotgun (WGS) entry which is preliminary data.</text>
</comment>
<keyword evidence="2" id="KW-1185">Reference proteome</keyword>
<dbReference type="EMBL" id="BGZK01000300">
    <property type="protein sequence ID" value="GBP35172.1"/>
    <property type="molecule type" value="Genomic_DNA"/>
</dbReference>
<evidence type="ECO:0000313" key="2">
    <source>
        <dbReference type="Proteomes" id="UP000299102"/>
    </source>
</evidence>
<protein>
    <submittedName>
        <fullName evidence="1">Uncharacterized protein</fullName>
    </submittedName>
</protein>